<dbReference type="Pfam" id="PF03994">
    <property type="entry name" value="DUF350"/>
    <property type="match status" value="1"/>
</dbReference>
<evidence type="ECO:0000256" key="3">
    <source>
        <dbReference type="ARBA" id="ARBA00022475"/>
    </source>
</evidence>
<dbReference type="GO" id="GO:0005886">
    <property type="term" value="C:plasma membrane"/>
    <property type="evidence" value="ECO:0007669"/>
    <property type="project" value="UniProtKB-SubCell"/>
</dbReference>
<dbReference type="eggNOG" id="COG3766">
    <property type="taxonomic scope" value="Bacteria"/>
</dbReference>
<gene>
    <name evidence="8" type="ordered locus">Sulba_1762</name>
</gene>
<dbReference type="PANTHER" id="PTHR40043:SF1">
    <property type="entry name" value="UPF0719 INNER MEMBRANE PROTEIN YJFL"/>
    <property type="match status" value="1"/>
</dbReference>
<comment type="similarity">
    <text evidence="2">Belongs to the UPF0719 family.</text>
</comment>
<feature type="transmembrane region" description="Helical" evidence="7">
    <location>
        <begin position="65"/>
        <end position="87"/>
    </location>
</feature>
<keyword evidence="6 7" id="KW-0472">Membrane</keyword>
<evidence type="ECO:0000256" key="6">
    <source>
        <dbReference type="ARBA" id="ARBA00023136"/>
    </source>
</evidence>
<dbReference type="RefSeq" id="WP_014769920.1">
    <property type="nucleotide sequence ID" value="NC_018002.1"/>
</dbReference>
<evidence type="ECO:0000256" key="2">
    <source>
        <dbReference type="ARBA" id="ARBA00005779"/>
    </source>
</evidence>
<dbReference type="STRING" id="760154.Sulba_1762"/>
<keyword evidence="5 7" id="KW-1133">Transmembrane helix</keyword>
<dbReference type="Proteomes" id="UP000006176">
    <property type="component" value="Chromosome"/>
</dbReference>
<evidence type="ECO:0000313" key="9">
    <source>
        <dbReference type="Proteomes" id="UP000006176"/>
    </source>
</evidence>
<dbReference type="InterPro" id="IPR007140">
    <property type="entry name" value="DUF350"/>
</dbReference>
<keyword evidence="4 7" id="KW-0812">Transmembrane</keyword>
<dbReference type="EMBL" id="CP003333">
    <property type="protein sequence ID" value="AFL69044.1"/>
    <property type="molecule type" value="Genomic_DNA"/>
</dbReference>
<feature type="transmembrane region" description="Helical" evidence="7">
    <location>
        <begin position="126"/>
        <end position="146"/>
    </location>
</feature>
<evidence type="ECO:0000256" key="1">
    <source>
        <dbReference type="ARBA" id="ARBA00004651"/>
    </source>
</evidence>
<organism evidence="8 9">
    <name type="scientific">Sulfurospirillum barnesii (strain ATCC 700032 / DSM 10660 / SES-3)</name>
    <dbReference type="NCBI Taxonomy" id="760154"/>
    <lineage>
        <taxon>Bacteria</taxon>
        <taxon>Pseudomonadati</taxon>
        <taxon>Campylobacterota</taxon>
        <taxon>Epsilonproteobacteria</taxon>
        <taxon>Campylobacterales</taxon>
        <taxon>Sulfurospirillaceae</taxon>
        <taxon>Sulfurospirillum</taxon>
    </lineage>
</organism>
<proteinExistence type="inferred from homology"/>
<evidence type="ECO:0000256" key="7">
    <source>
        <dbReference type="SAM" id="Phobius"/>
    </source>
</evidence>
<dbReference type="KEGG" id="sba:Sulba_1762"/>
<evidence type="ECO:0000256" key="5">
    <source>
        <dbReference type="ARBA" id="ARBA00022989"/>
    </source>
</evidence>
<feature type="transmembrane region" description="Helical" evidence="7">
    <location>
        <begin position="20"/>
        <end position="44"/>
    </location>
</feature>
<dbReference type="PANTHER" id="PTHR40043">
    <property type="entry name" value="UPF0719 INNER MEMBRANE PROTEIN YJFL"/>
    <property type="match status" value="1"/>
</dbReference>
<keyword evidence="9" id="KW-1185">Reference proteome</keyword>
<reference evidence="8 9" key="1">
    <citation type="submission" date="2012-06" db="EMBL/GenBank/DDBJ databases">
        <title>Complete sequence of Sulfurospirillum barnesii SES-3.</title>
        <authorList>
            <consortium name="US DOE Joint Genome Institute"/>
            <person name="Lucas S."/>
            <person name="Han J."/>
            <person name="Lapidus A."/>
            <person name="Cheng J.-F."/>
            <person name="Goodwin L."/>
            <person name="Pitluck S."/>
            <person name="Peters L."/>
            <person name="Ovchinnikova G."/>
            <person name="Lu M."/>
            <person name="Detter J.C."/>
            <person name="Han C."/>
            <person name="Tapia R."/>
            <person name="Land M."/>
            <person name="Hauser L."/>
            <person name="Kyrpides N."/>
            <person name="Ivanova N."/>
            <person name="Pagani I."/>
            <person name="Stolz J."/>
            <person name="Arkin A."/>
            <person name="Dehal P."/>
            <person name="Oremland R."/>
            <person name="Saltikov C."/>
            <person name="Basu P."/>
            <person name="Hollibaugh J."/>
            <person name="Newman D."/>
            <person name="Stolyar S."/>
            <person name="Hazen T."/>
            <person name="Woyke T."/>
        </authorList>
    </citation>
    <scope>NUCLEOTIDE SEQUENCE [LARGE SCALE GENOMIC DNA]</scope>
    <source>
        <strain evidence="9">ATCC 700032 / DSM 10660 / SES-3</strain>
    </source>
</reference>
<dbReference type="PATRIC" id="fig|760154.4.peg.1758"/>
<sequence>MLLILNVLSYNMQKGYTMFIGAFFSFTLFFVTALGVLILFLFLYAKVTPYDDYEMIFTQNNTASALGFGGAIVGLCIPLYSALVNSISYGDFVIWAGIAMFVQLLFALIMTRLGGRFSVEKHMDNGDISVGILMAFISSAIGLLNAGSMSY</sequence>
<evidence type="ECO:0000313" key="8">
    <source>
        <dbReference type="EMBL" id="AFL69044.1"/>
    </source>
</evidence>
<protein>
    <submittedName>
        <fullName evidence="8">Putative membrane protein</fullName>
    </submittedName>
</protein>
<keyword evidence="3" id="KW-1003">Cell membrane</keyword>
<name>I3XYM0_SULBS</name>
<feature type="transmembrane region" description="Helical" evidence="7">
    <location>
        <begin position="93"/>
        <end position="114"/>
    </location>
</feature>
<evidence type="ECO:0000256" key="4">
    <source>
        <dbReference type="ARBA" id="ARBA00022692"/>
    </source>
</evidence>
<dbReference type="AlphaFoldDB" id="I3XYM0"/>
<accession>I3XYM0</accession>
<dbReference type="HOGENOM" id="CLU_122820_0_1_7"/>
<comment type="subcellular location">
    <subcellularLocation>
        <location evidence="1">Cell membrane</location>
        <topology evidence="1">Multi-pass membrane protein</topology>
    </subcellularLocation>
</comment>